<dbReference type="OrthoDB" id="8560701at2"/>
<dbReference type="RefSeq" id="WP_145649380.1">
    <property type="nucleotide sequence ID" value="NZ_VLLB01000004.1"/>
</dbReference>
<dbReference type="AlphaFoldDB" id="A0A562R7T4"/>
<evidence type="ECO:0008006" key="3">
    <source>
        <dbReference type="Google" id="ProtNLM"/>
    </source>
</evidence>
<organism evidence="1 2">
    <name type="scientific">Pseudoduganella lurida</name>
    <dbReference type="NCBI Taxonomy" id="1036180"/>
    <lineage>
        <taxon>Bacteria</taxon>
        <taxon>Pseudomonadati</taxon>
        <taxon>Pseudomonadota</taxon>
        <taxon>Betaproteobacteria</taxon>
        <taxon>Burkholderiales</taxon>
        <taxon>Oxalobacteraceae</taxon>
        <taxon>Telluria group</taxon>
        <taxon>Pseudoduganella</taxon>
    </lineage>
</organism>
<dbReference type="EMBL" id="VLLB01000004">
    <property type="protein sequence ID" value="TWI65121.1"/>
    <property type="molecule type" value="Genomic_DNA"/>
</dbReference>
<evidence type="ECO:0000313" key="2">
    <source>
        <dbReference type="Proteomes" id="UP000318431"/>
    </source>
</evidence>
<sequence>MRRLPGQAFRLGVSLDAVSLLRTSRWTGERVAPVAEQPLDGHGPEALAAALRALLQGRDVAGWPVSIVLADEWCRLWQVTPPPQATRLADIEAACALRFHALYGESPAAWQITADWHAEAPFFAAALPRTLLSLLEQATADHGLHMVAVVPHFVTGWNRWCRALQAGAWFGQLHDGLLTVAAIEGGQLRAVRALPLPLPQGAAANAIGQDAVSHYWLTQMLQREALLLGLAPPALIQLAGPLPAALARPAGEGHVATQWLEAGQEGGRLGGLSAASRLALAGGPR</sequence>
<accession>A0A562R7T4</accession>
<protein>
    <recommendedName>
        <fullName evidence="3">Pilus assembly protein PilM</fullName>
    </recommendedName>
</protein>
<name>A0A562R7T4_9BURK</name>
<keyword evidence="2" id="KW-1185">Reference proteome</keyword>
<evidence type="ECO:0000313" key="1">
    <source>
        <dbReference type="EMBL" id="TWI65121.1"/>
    </source>
</evidence>
<comment type="caution">
    <text evidence="1">The sequence shown here is derived from an EMBL/GenBank/DDBJ whole genome shotgun (WGS) entry which is preliminary data.</text>
</comment>
<gene>
    <name evidence="1" type="ORF">IP91_02527</name>
</gene>
<dbReference type="Proteomes" id="UP000318431">
    <property type="component" value="Unassembled WGS sequence"/>
</dbReference>
<reference evidence="1 2" key="1">
    <citation type="journal article" date="2015" name="Stand. Genomic Sci.">
        <title>Genomic Encyclopedia of Bacterial and Archaeal Type Strains, Phase III: the genomes of soil and plant-associated and newly described type strains.</title>
        <authorList>
            <person name="Whitman W.B."/>
            <person name="Woyke T."/>
            <person name="Klenk H.P."/>
            <person name="Zhou Y."/>
            <person name="Lilburn T.G."/>
            <person name="Beck B.J."/>
            <person name="De Vos P."/>
            <person name="Vandamme P."/>
            <person name="Eisen J.A."/>
            <person name="Garrity G."/>
            <person name="Hugenholtz P."/>
            <person name="Kyrpides N.C."/>
        </authorList>
    </citation>
    <scope>NUCLEOTIDE SEQUENCE [LARGE SCALE GENOMIC DNA]</scope>
    <source>
        <strain evidence="1 2">CGMCC 1.10822</strain>
    </source>
</reference>
<proteinExistence type="predicted"/>